<dbReference type="Pfam" id="PF04670">
    <property type="entry name" value="Gtr1_RagA"/>
    <property type="match status" value="1"/>
</dbReference>
<feature type="compositionally biased region" description="Polar residues" evidence="5">
    <location>
        <begin position="285"/>
        <end position="295"/>
    </location>
</feature>
<dbReference type="GO" id="GO:0000329">
    <property type="term" value="C:fungal-type vacuole membrane"/>
    <property type="evidence" value="ECO:0007669"/>
    <property type="project" value="TreeGrafter"/>
</dbReference>
<evidence type="ECO:0000256" key="5">
    <source>
        <dbReference type="SAM" id="MobiDB-lite"/>
    </source>
</evidence>
<dbReference type="Gene3D" id="3.30.450.190">
    <property type="match status" value="1"/>
</dbReference>
<comment type="function">
    <text evidence="4">GTPase involved in activation of the TORC1 signaling pathway, which promotes growth and represses autophagy in nutrient-rich conditions.</text>
</comment>
<dbReference type="InterPro" id="IPR006762">
    <property type="entry name" value="Gtr1_RagA"/>
</dbReference>
<feature type="compositionally biased region" description="Basic and acidic residues" evidence="5">
    <location>
        <begin position="269"/>
        <end position="279"/>
    </location>
</feature>
<name>A0A4V1J1D6_9FUNG</name>
<organism evidence="6 7">
    <name type="scientific">Syncephalis pseudoplumigaleata</name>
    <dbReference type="NCBI Taxonomy" id="1712513"/>
    <lineage>
        <taxon>Eukaryota</taxon>
        <taxon>Fungi</taxon>
        <taxon>Fungi incertae sedis</taxon>
        <taxon>Zoopagomycota</taxon>
        <taxon>Zoopagomycotina</taxon>
        <taxon>Zoopagomycetes</taxon>
        <taxon>Zoopagales</taxon>
        <taxon>Piptocephalidaceae</taxon>
        <taxon>Syncephalis</taxon>
    </lineage>
</organism>
<keyword evidence="2 4" id="KW-0547">Nucleotide-binding</keyword>
<dbReference type="GO" id="GO:1904263">
    <property type="term" value="P:positive regulation of TORC1 signaling"/>
    <property type="evidence" value="ECO:0007669"/>
    <property type="project" value="TreeGrafter"/>
</dbReference>
<dbReference type="GO" id="GO:0009267">
    <property type="term" value="P:cellular response to starvation"/>
    <property type="evidence" value="ECO:0007669"/>
    <property type="project" value="TreeGrafter"/>
</dbReference>
<dbReference type="GO" id="GO:0010507">
    <property type="term" value="P:negative regulation of autophagy"/>
    <property type="evidence" value="ECO:0007669"/>
    <property type="project" value="TreeGrafter"/>
</dbReference>
<dbReference type="GO" id="GO:1990131">
    <property type="term" value="C:Gtr1-Gtr2 GTPase complex"/>
    <property type="evidence" value="ECO:0007669"/>
    <property type="project" value="UniProtKB-UniRule"/>
</dbReference>
<dbReference type="AlphaFoldDB" id="A0A4V1J1D6"/>
<dbReference type="SUPFAM" id="SSF52540">
    <property type="entry name" value="P-loop containing nucleoside triphosphate hydrolases"/>
    <property type="match status" value="1"/>
</dbReference>
<evidence type="ECO:0000256" key="3">
    <source>
        <dbReference type="ARBA" id="ARBA00023134"/>
    </source>
</evidence>
<dbReference type="GO" id="GO:0003924">
    <property type="term" value="F:GTPase activity"/>
    <property type="evidence" value="ECO:0007669"/>
    <property type="project" value="UniProtKB-UniRule"/>
</dbReference>
<evidence type="ECO:0000313" key="7">
    <source>
        <dbReference type="Proteomes" id="UP000278143"/>
    </source>
</evidence>
<keyword evidence="3 4" id="KW-0342">GTP-binding</keyword>
<dbReference type="OrthoDB" id="26136at2759"/>
<feature type="non-terminal residue" evidence="6">
    <location>
        <position position="1"/>
    </location>
</feature>
<proteinExistence type="inferred from homology"/>
<evidence type="ECO:0000313" key="6">
    <source>
        <dbReference type="EMBL" id="RKP24689.1"/>
    </source>
</evidence>
<dbReference type="GO" id="GO:0005525">
    <property type="term" value="F:GTP binding"/>
    <property type="evidence" value="ECO:0007669"/>
    <property type="project" value="UniProtKB-UniRule"/>
</dbReference>
<dbReference type="PANTHER" id="PTHR11259">
    <property type="entry name" value="RAS-RELATED GTP BINDING RAG/GTR YEAST"/>
    <property type="match status" value="1"/>
</dbReference>
<reference evidence="7" key="1">
    <citation type="journal article" date="2018" name="Nat. Microbiol.">
        <title>Leveraging single-cell genomics to expand the fungal tree of life.</title>
        <authorList>
            <person name="Ahrendt S.R."/>
            <person name="Quandt C.A."/>
            <person name="Ciobanu D."/>
            <person name="Clum A."/>
            <person name="Salamov A."/>
            <person name="Andreopoulos B."/>
            <person name="Cheng J.F."/>
            <person name="Woyke T."/>
            <person name="Pelin A."/>
            <person name="Henrissat B."/>
            <person name="Reynolds N.K."/>
            <person name="Benny G.L."/>
            <person name="Smith M.E."/>
            <person name="James T.Y."/>
            <person name="Grigoriev I.V."/>
        </authorList>
    </citation>
    <scope>NUCLEOTIDE SEQUENCE [LARGE SCALE GENOMIC DNA]</scope>
    <source>
        <strain evidence="7">Benny S71-1</strain>
    </source>
</reference>
<dbReference type="PANTHER" id="PTHR11259:SF2">
    <property type="entry name" value="GH16429P"/>
    <property type="match status" value="1"/>
</dbReference>
<protein>
    <recommendedName>
        <fullName evidence="4">GTP-binding protein</fullName>
    </recommendedName>
</protein>
<evidence type="ECO:0000256" key="4">
    <source>
        <dbReference type="RuleBase" id="RU367014"/>
    </source>
</evidence>
<sequence length="295" mass="33670">SFIEFQIWDFPNDFDLFDPSFDAFAVFGQIGTLVYVIDAQDDYTDSLAKLHMIIVRAFACNPDISFEVFIHKVDGLSDDFKFDIQRDIQRRLVDELADEGLEDIQVNFYLTSIYDRSIYEACSKVVQKLIPQLPTLENLLDMLCSNSGIEKAFLFDIESKLYLATDSSPVDMQSYEICSEMIDIILDLSAIYGQCTHASHGEWTDNAQSVIKLASGITLFFRQIDCHLALICLMRTENYENHGLLDHNVRCFKDAVTEVFEMQRMHVARDHPHQHGHDEAEGEATNHNTAVSQSS</sequence>
<evidence type="ECO:0000256" key="2">
    <source>
        <dbReference type="ARBA" id="ARBA00022741"/>
    </source>
</evidence>
<dbReference type="InterPro" id="IPR027417">
    <property type="entry name" value="P-loop_NTPase"/>
</dbReference>
<dbReference type="EMBL" id="KZ990084">
    <property type="protein sequence ID" value="RKP24689.1"/>
    <property type="molecule type" value="Genomic_DNA"/>
</dbReference>
<dbReference type="GO" id="GO:0005634">
    <property type="term" value="C:nucleus"/>
    <property type="evidence" value="ECO:0007669"/>
    <property type="project" value="TreeGrafter"/>
</dbReference>
<gene>
    <name evidence="6" type="ORF">SYNPS1DRAFT_16806</name>
</gene>
<dbReference type="Gene3D" id="3.40.50.300">
    <property type="entry name" value="P-loop containing nucleotide triphosphate hydrolases"/>
    <property type="match status" value="1"/>
</dbReference>
<dbReference type="Proteomes" id="UP000278143">
    <property type="component" value="Unassembled WGS sequence"/>
</dbReference>
<evidence type="ECO:0000256" key="1">
    <source>
        <dbReference type="ARBA" id="ARBA00007756"/>
    </source>
</evidence>
<feature type="region of interest" description="Disordered" evidence="5">
    <location>
        <begin position="269"/>
        <end position="295"/>
    </location>
</feature>
<comment type="subunit">
    <text evidence="4">Component of the GSE complex.</text>
</comment>
<accession>A0A4V1J1D6</accession>
<keyword evidence="7" id="KW-1185">Reference proteome</keyword>
<comment type="similarity">
    <text evidence="1 4">Belongs to the GTR/RAG GTP-binding protein family.</text>
</comment>